<feature type="transmembrane region" description="Helical" evidence="10">
    <location>
        <begin position="153"/>
        <end position="173"/>
    </location>
</feature>
<dbReference type="GO" id="GO:0016887">
    <property type="term" value="F:ATP hydrolysis activity"/>
    <property type="evidence" value="ECO:0007669"/>
    <property type="project" value="InterPro"/>
</dbReference>
<feature type="transmembrane region" description="Helical" evidence="10">
    <location>
        <begin position="120"/>
        <end position="141"/>
    </location>
</feature>
<dbReference type="InterPro" id="IPR003593">
    <property type="entry name" value="AAA+_ATPase"/>
</dbReference>
<dbReference type="Gene3D" id="1.20.1560.10">
    <property type="entry name" value="ABC transporter type 1, transmembrane domain"/>
    <property type="match status" value="2"/>
</dbReference>
<dbReference type="InterPro" id="IPR036640">
    <property type="entry name" value="ABC1_TM_sf"/>
</dbReference>
<dbReference type="InParanoid" id="J4UU36"/>
<keyword evidence="4 10" id="KW-0812">Transmembrane</keyword>
<feature type="transmembrane region" description="Helical" evidence="10">
    <location>
        <begin position="362"/>
        <end position="388"/>
    </location>
</feature>
<feature type="domain" description="ABC transporter" evidence="11">
    <location>
        <begin position="583"/>
        <end position="820"/>
    </location>
</feature>
<keyword evidence="5" id="KW-0547">Nucleotide-binding</keyword>
<dbReference type="PROSITE" id="PS00211">
    <property type="entry name" value="ABC_TRANSPORTER_1"/>
    <property type="match status" value="1"/>
</dbReference>
<feature type="transmembrane region" description="Helical" evidence="10">
    <location>
        <begin position="91"/>
        <end position="111"/>
    </location>
</feature>
<keyword evidence="8 10" id="KW-0472">Membrane</keyword>
<reference evidence="13 14" key="1">
    <citation type="journal article" date="2012" name="Sci. Rep.">
        <title>Genomic perspectives on the evolution of fungal entomopathogenicity in Beauveria bassiana.</title>
        <authorList>
            <person name="Xiao G."/>
            <person name="Ying S.H."/>
            <person name="Zheng P."/>
            <person name="Wang Z.L."/>
            <person name="Zhang S."/>
            <person name="Xie X.Q."/>
            <person name="Shang Y."/>
            <person name="St Leger R.J."/>
            <person name="Zhao G.P."/>
            <person name="Wang C."/>
            <person name="Feng M.G."/>
        </authorList>
    </citation>
    <scope>NUCLEOTIDE SEQUENCE [LARGE SCALE GENOMIC DNA]</scope>
    <source>
        <strain evidence="13 14">ARSEF 2860</strain>
    </source>
</reference>
<dbReference type="PANTHER" id="PTHR24223:SF399">
    <property type="entry name" value="ABC TRANSPORTER ATNG"/>
    <property type="match status" value="1"/>
</dbReference>
<dbReference type="InterPro" id="IPR003439">
    <property type="entry name" value="ABC_transporter-like_ATP-bd"/>
</dbReference>
<keyword evidence="14" id="KW-1185">Reference proteome</keyword>
<feature type="transmembrane region" description="Helical" evidence="10">
    <location>
        <begin position="1101"/>
        <end position="1125"/>
    </location>
</feature>
<evidence type="ECO:0000313" key="14">
    <source>
        <dbReference type="Proteomes" id="UP000002762"/>
    </source>
</evidence>
<dbReference type="GO" id="GO:0005524">
    <property type="term" value="F:ATP binding"/>
    <property type="evidence" value="ECO:0007669"/>
    <property type="project" value="UniProtKB-KW"/>
</dbReference>
<evidence type="ECO:0000256" key="10">
    <source>
        <dbReference type="SAM" id="Phobius"/>
    </source>
</evidence>
<dbReference type="GO" id="GO:0140359">
    <property type="term" value="F:ABC-type transporter activity"/>
    <property type="evidence" value="ECO:0007669"/>
    <property type="project" value="InterPro"/>
</dbReference>
<keyword evidence="7 10" id="KW-1133">Transmembrane helix</keyword>
<feature type="transmembrane region" description="Helical" evidence="10">
    <location>
        <begin position="912"/>
        <end position="932"/>
    </location>
</feature>
<feature type="transmembrane region" description="Helical" evidence="10">
    <location>
        <begin position="193"/>
        <end position="213"/>
    </location>
</feature>
<dbReference type="InterPro" id="IPR027417">
    <property type="entry name" value="P-loop_NTPase"/>
</dbReference>
<keyword evidence="6" id="KW-0067">ATP-binding</keyword>
<evidence type="ECO:0000256" key="9">
    <source>
        <dbReference type="SAM" id="MobiDB-lite"/>
    </source>
</evidence>
<protein>
    <submittedName>
        <fullName evidence="13">ABC multidrug transporter, putative</fullName>
    </submittedName>
</protein>
<evidence type="ECO:0000256" key="7">
    <source>
        <dbReference type="ARBA" id="ARBA00022989"/>
    </source>
</evidence>
<feature type="transmembrane region" description="Helical" evidence="10">
    <location>
        <begin position="1072"/>
        <end position="1095"/>
    </location>
</feature>
<dbReference type="Proteomes" id="UP000002762">
    <property type="component" value="Unassembled WGS sequence"/>
</dbReference>
<dbReference type="SUPFAM" id="SSF52540">
    <property type="entry name" value="P-loop containing nucleoside triphosphate hydrolases"/>
    <property type="match status" value="2"/>
</dbReference>
<dbReference type="InterPro" id="IPR044726">
    <property type="entry name" value="ABCC_6TM_D2"/>
</dbReference>
<feature type="transmembrane region" description="Helical" evidence="10">
    <location>
        <begin position="466"/>
        <end position="486"/>
    </location>
</feature>
<evidence type="ECO:0000256" key="6">
    <source>
        <dbReference type="ARBA" id="ARBA00022840"/>
    </source>
</evidence>
<dbReference type="InterPro" id="IPR050173">
    <property type="entry name" value="ABC_transporter_C-like"/>
</dbReference>
<dbReference type="GeneID" id="19884409"/>
<dbReference type="RefSeq" id="XP_008594716.1">
    <property type="nucleotide sequence ID" value="XM_008596494.1"/>
</dbReference>
<keyword evidence="3" id="KW-1003">Cell membrane</keyword>
<dbReference type="HOGENOM" id="CLU_000604_27_3_1"/>
<dbReference type="OrthoDB" id="4865768at2759"/>
<evidence type="ECO:0000313" key="13">
    <source>
        <dbReference type="EMBL" id="EJP69432.1"/>
    </source>
</evidence>
<feature type="domain" description="ABC transporter" evidence="11">
    <location>
        <begin position="1133"/>
        <end position="1375"/>
    </location>
</feature>
<evidence type="ECO:0000259" key="12">
    <source>
        <dbReference type="PROSITE" id="PS50929"/>
    </source>
</evidence>
<dbReference type="PANTHER" id="PTHR24223">
    <property type="entry name" value="ATP-BINDING CASSETTE SUB-FAMILY C"/>
    <property type="match status" value="1"/>
</dbReference>
<sequence length="1383" mass="150517">MSITLLITLPDGSVDLSVDFQNAVFGIIPAVAVVCAMLVVASLQWSLRDSGRKGTSATEWVETMLLLPLVVLHLASLIVSCRLPAHSSLGANSLATASYTLRLIASIKVVFSRLLWNADYLLLANFYLLVTCIADGVRVHTLWRLAKLDPSTGFALAALQVAVIIMTAVAFLFSEICSTVKSRAARKGRRVHVDEPGSGAGGMLFLGWLWPLLKYGLKNKLVADDLKSSLPRPNATYRLRTNNLDLFDADFWGGAAVHFLGAMFIRILGAATLLAQPFIINGILSFLQSNQHRSVGAWLVVSMLFNLFQVHGDQLFVQLATRVRSFLIHNVALRSFGATPPEGADWEAASGKVLVRLSQDSAAVSGAVILSGMIVPNVLVVGVGSYVLFKYINLAFLGPLIAVVVCLLAPMLLGGPLSRSQRKLLEAAESRIQIIKNLLSEIRIIRFSNMQQTAAQQATQSRQREIDAATTFRGVLTFVVVIVFQLTRIGEATFTMSLANLAAFGGVALLPWLSFDYTVLFTSLSMIQIMIMPLLSILQMLPEFFSAFVSWKRIRDYVAKGIDVVKPADTKCRSNEDTDGLLLYLDSFTAGWALDSTFLNNVHLSVSRQDLLVVSGAPGCGKSSFLKALLGEARITGTTRMGAKHLTYCDQVPWFIPEMTIKENILFGKEFKSELYTEVVAACCLDYDFPTLPGGDETKLASNGSPLSGGQRKRIALARTLYDDSGDLVLLDDIFSGLDAKTRTQLAVNVFGPNGYLQKRRAAAILCCTEAPAMLYGAANVRYYQLDSGSLTLVERVVADPSTDESIVEEAGNSSVLRESDTPTTSEPANDTERLLHSVQATIDEGEAPDKVGGKSFEAHRIYLTSLGSLPSLIFVAILLLVRVGLDKGSSFWLSHWAGQYARLHKNINTGYYIGVYAAFAGAGLCVSFAMIRTPASTTELRQSETVNRFMNDIEAVDLDLPQALENLTTALGSSLGSLVVIAIGSPYAIISLVVLLPLLWFLQRIYLSSSFQLRTLHIAARAPMLEVASATVPGRMTVRALRAEQFLSHVISDKVHHALLMGYIFSSVQNWAILMLNLLNGCLATAVAGLLVGLGGSQSAGWGGLALVNTITLGQDAMLLLTWWTRFETSMASMERIFDYTHNTPQEKIVPPAAAVGDSWPERGSVELDNLSLDYAPSSGKTSLLQAFFGLINHAGGTMHVDGVELSHVESGTLRRRLVGHPQKFVANSNGSVRENLDPDGDESDARIEQVLGQVMAAEMCAEVVSKLDSKWNDCNFSEGWQQHIGICRTLLRNSTVYVLDEPTSGMSQARHMEVMDAMLSLTAEKTVITTTHTLVGIEKFDQVIIIRDGRLLQHGSPGELIKEEGSALNELIRADSRQYKI</sequence>
<feature type="transmembrane region" description="Helical" evidence="10">
    <location>
        <begin position="862"/>
        <end position="882"/>
    </location>
</feature>
<evidence type="ECO:0000259" key="11">
    <source>
        <dbReference type="PROSITE" id="PS50893"/>
    </source>
</evidence>
<dbReference type="SMART" id="SM00382">
    <property type="entry name" value="AAA"/>
    <property type="match status" value="2"/>
</dbReference>
<dbReference type="EMBL" id="JH725152">
    <property type="protein sequence ID" value="EJP69432.1"/>
    <property type="molecule type" value="Genomic_DNA"/>
</dbReference>
<dbReference type="STRING" id="655819.J4UU36"/>
<feature type="region of interest" description="Disordered" evidence="9">
    <location>
        <begin position="804"/>
        <end position="830"/>
    </location>
</feature>
<dbReference type="CDD" id="cd18580">
    <property type="entry name" value="ABC_6TM_ABCC_D2"/>
    <property type="match status" value="1"/>
</dbReference>
<dbReference type="InterPro" id="IPR017871">
    <property type="entry name" value="ABC_transporter-like_CS"/>
</dbReference>
<feature type="transmembrane region" description="Helical" evidence="10">
    <location>
        <begin position="976"/>
        <end position="1003"/>
    </location>
</feature>
<feature type="transmembrane region" description="Helical" evidence="10">
    <location>
        <begin position="492"/>
        <end position="512"/>
    </location>
</feature>
<evidence type="ECO:0000256" key="2">
    <source>
        <dbReference type="ARBA" id="ARBA00022448"/>
    </source>
</evidence>
<evidence type="ECO:0000256" key="1">
    <source>
        <dbReference type="ARBA" id="ARBA00004651"/>
    </source>
</evidence>
<dbReference type="SUPFAM" id="SSF90123">
    <property type="entry name" value="ABC transporter transmembrane region"/>
    <property type="match status" value="2"/>
</dbReference>
<name>J4UU36_BEAB2</name>
<dbReference type="PROSITE" id="PS50929">
    <property type="entry name" value="ABC_TM1F"/>
    <property type="match status" value="2"/>
</dbReference>
<dbReference type="Gene3D" id="3.40.50.300">
    <property type="entry name" value="P-loop containing nucleotide triphosphate hydrolases"/>
    <property type="match status" value="2"/>
</dbReference>
<evidence type="ECO:0000256" key="4">
    <source>
        <dbReference type="ARBA" id="ARBA00022692"/>
    </source>
</evidence>
<dbReference type="InterPro" id="IPR011527">
    <property type="entry name" value="ABC1_TM_dom"/>
</dbReference>
<feature type="compositionally biased region" description="Polar residues" evidence="9">
    <location>
        <begin position="812"/>
        <end position="829"/>
    </location>
</feature>
<keyword evidence="2" id="KW-0813">Transport</keyword>
<feature type="transmembrane region" description="Helical" evidence="10">
    <location>
        <begin position="20"/>
        <end position="43"/>
    </location>
</feature>
<feature type="transmembrane region" description="Helical" evidence="10">
    <location>
        <begin position="394"/>
        <end position="413"/>
    </location>
</feature>
<evidence type="ECO:0000256" key="5">
    <source>
        <dbReference type="ARBA" id="ARBA00022741"/>
    </source>
</evidence>
<feature type="transmembrane region" description="Helical" evidence="10">
    <location>
        <begin position="519"/>
        <end position="541"/>
    </location>
</feature>
<dbReference type="Pfam" id="PF00005">
    <property type="entry name" value="ABC_tran"/>
    <property type="match status" value="2"/>
</dbReference>
<evidence type="ECO:0000256" key="3">
    <source>
        <dbReference type="ARBA" id="ARBA00022475"/>
    </source>
</evidence>
<comment type="subcellular location">
    <subcellularLocation>
        <location evidence="1">Cell membrane</location>
        <topology evidence="1">Multi-pass membrane protein</topology>
    </subcellularLocation>
</comment>
<accession>J4UU36</accession>
<evidence type="ECO:0000256" key="8">
    <source>
        <dbReference type="ARBA" id="ARBA00023136"/>
    </source>
</evidence>
<feature type="domain" description="ABC transmembrane type-1" evidence="12">
    <location>
        <begin position="260"/>
        <end position="546"/>
    </location>
</feature>
<dbReference type="Pfam" id="PF00664">
    <property type="entry name" value="ABC_membrane"/>
    <property type="match status" value="1"/>
</dbReference>
<feature type="transmembrane region" description="Helical" evidence="10">
    <location>
        <begin position="64"/>
        <end position="85"/>
    </location>
</feature>
<feature type="domain" description="ABC transmembrane type-1" evidence="12">
    <location>
        <begin position="942"/>
        <end position="1130"/>
    </location>
</feature>
<dbReference type="PROSITE" id="PS50893">
    <property type="entry name" value="ABC_TRANSPORTER_2"/>
    <property type="match status" value="2"/>
</dbReference>
<gene>
    <name evidence="13" type="ORF">BBA_01397</name>
</gene>
<dbReference type="GO" id="GO:0005886">
    <property type="term" value="C:plasma membrane"/>
    <property type="evidence" value="ECO:0007669"/>
    <property type="project" value="UniProtKB-SubCell"/>
</dbReference>
<proteinExistence type="predicted"/>
<organism evidence="13 14">
    <name type="scientific">Beauveria bassiana (strain ARSEF 2860)</name>
    <name type="common">White muscardine disease fungus</name>
    <name type="synonym">Tritirachium shiotae</name>
    <dbReference type="NCBI Taxonomy" id="655819"/>
    <lineage>
        <taxon>Eukaryota</taxon>
        <taxon>Fungi</taxon>
        <taxon>Dikarya</taxon>
        <taxon>Ascomycota</taxon>
        <taxon>Pezizomycotina</taxon>
        <taxon>Sordariomycetes</taxon>
        <taxon>Hypocreomycetidae</taxon>
        <taxon>Hypocreales</taxon>
        <taxon>Cordycipitaceae</taxon>
        <taxon>Beauveria</taxon>
    </lineage>
</organism>